<gene>
    <name evidence="3" type="ORF">M011DRAFT_471517</name>
</gene>
<reference evidence="3" key="1">
    <citation type="journal article" date="2020" name="Stud. Mycol.">
        <title>101 Dothideomycetes genomes: a test case for predicting lifestyles and emergence of pathogens.</title>
        <authorList>
            <person name="Haridas S."/>
            <person name="Albert R."/>
            <person name="Binder M."/>
            <person name="Bloem J."/>
            <person name="Labutti K."/>
            <person name="Salamov A."/>
            <person name="Andreopoulos B."/>
            <person name="Baker S."/>
            <person name="Barry K."/>
            <person name="Bills G."/>
            <person name="Bluhm B."/>
            <person name="Cannon C."/>
            <person name="Castanera R."/>
            <person name="Culley D."/>
            <person name="Daum C."/>
            <person name="Ezra D."/>
            <person name="Gonzalez J."/>
            <person name="Henrissat B."/>
            <person name="Kuo A."/>
            <person name="Liang C."/>
            <person name="Lipzen A."/>
            <person name="Lutzoni F."/>
            <person name="Magnuson J."/>
            <person name="Mondo S."/>
            <person name="Nolan M."/>
            <person name="Ohm R."/>
            <person name="Pangilinan J."/>
            <person name="Park H.-J."/>
            <person name="Ramirez L."/>
            <person name="Alfaro M."/>
            <person name="Sun H."/>
            <person name="Tritt A."/>
            <person name="Yoshinaga Y."/>
            <person name="Zwiers L.-H."/>
            <person name="Turgeon B."/>
            <person name="Goodwin S."/>
            <person name="Spatafora J."/>
            <person name="Crous P."/>
            <person name="Grigoriev I."/>
        </authorList>
    </citation>
    <scope>NUCLEOTIDE SEQUENCE</scope>
    <source>
        <strain evidence="3">CBS 119925</strain>
    </source>
</reference>
<dbReference type="Pfam" id="PF13561">
    <property type="entry name" value="adh_short_C2"/>
    <property type="match status" value="1"/>
</dbReference>
<dbReference type="PRINTS" id="PR00081">
    <property type="entry name" value="GDHRDH"/>
</dbReference>
<dbReference type="InterPro" id="IPR036291">
    <property type="entry name" value="NAD(P)-bd_dom_sf"/>
</dbReference>
<dbReference type="PANTHER" id="PTHR24321">
    <property type="entry name" value="DEHYDROGENASES, SHORT CHAIN"/>
    <property type="match status" value="1"/>
</dbReference>
<comment type="similarity">
    <text evidence="1">Belongs to the short-chain dehydrogenases/reductases (SDR) family.</text>
</comment>
<dbReference type="CDD" id="cd05233">
    <property type="entry name" value="SDR_c"/>
    <property type="match status" value="1"/>
</dbReference>
<dbReference type="GO" id="GO:0016491">
    <property type="term" value="F:oxidoreductase activity"/>
    <property type="evidence" value="ECO:0007669"/>
    <property type="project" value="UniProtKB-KW"/>
</dbReference>
<dbReference type="OrthoDB" id="5840532at2759"/>
<protein>
    <submittedName>
        <fullName evidence="3">NAD(P)-binding protein</fullName>
    </submittedName>
</protein>
<keyword evidence="4" id="KW-1185">Reference proteome</keyword>
<keyword evidence="2" id="KW-0560">Oxidoreductase</keyword>
<accession>A0A6A6UYW6</accession>
<dbReference type="InterPro" id="IPR002347">
    <property type="entry name" value="SDR_fam"/>
</dbReference>
<dbReference type="AlphaFoldDB" id="A0A6A6UYW6"/>
<sequence>MAMSVAGIDKLYLNDMNEERLQETKKIVEELKLDNTPEIILHPADVSCPLDMGEMFKKIDRLDYAINCAATLGPTKPILEMSLSEFDNLTDVNYRGAWICMKEELKCMLKNDIRPYKAFGLTAEESEKRGQRGAIVNITSKPGVFTTDSMGTYKASEAALTTLTKAIERDYGTPDRRIRVNAVCPGVVDTPSSQDLNKEQGEEMDRVIKNTPVGRLGFASEVADVVVFLCSGESSFIAGCDLYVDGGHQTT</sequence>
<dbReference type="PANTHER" id="PTHR24321:SF8">
    <property type="entry name" value="ESTRADIOL 17-BETA-DEHYDROGENASE 8-RELATED"/>
    <property type="match status" value="1"/>
</dbReference>
<evidence type="ECO:0000256" key="2">
    <source>
        <dbReference type="ARBA" id="ARBA00023002"/>
    </source>
</evidence>
<evidence type="ECO:0000256" key="1">
    <source>
        <dbReference type="ARBA" id="ARBA00006484"/>
    </source>
</evidence>
<evidence type="ECO:0000313" key="4">
    <source>
        <dbReference type="Proteomes" id="UP000799440"/>
    </source>
</evidence>
<evidence type="ECO:0000313" key="3">
    <source>
        <dbReference type="EMBL" id="KAF2743365.1"/>
    </source>
</evidence>
<name>A0A6A6UYW6_9PLEO</name>
<dbReference type="Gene3D" id="3.40.50.720">
    <property type="entry name" value="NAD(P)-binding Rossmann-like Domain"/>
    <property type="match status" value="1"/>
</dbReference>
<dbReference type="Proteomes" id="UP000799440">
    <property type="component" value="Unassembled WGS sequence"/>
</dbReference>
<organism evidence="3 4">
    <name type="scientific">Sporormia fimetaria CBS 119925</name>
    <dbReference type="NCBI Taxonomy" id="1340428"/>
    <lineage>
        <taxon>Eukaryota</taxon>
        <taxon>Fungi</taxon>
        <taxon>Dikarya</taxon>
        <taxon>Ascomycota</taxon>
        <taxon>Pezizomycotina</taxon>
        <taxon>Dothideomycetes</taxon>
        <taxon>Pleosporomycetidae</taxon>
        <taxon>Pleosporales</taxon>
        <taxon>Sporormiaceae</taxon>
        <taxon>Sporormia</taxon>
    </lineage>
</organism>
<dbReference type="EMBL" id="MU006598">
    <property type="protein sequence ID" value="KAF2743365.1"/>
    <property type="molecule type" value="Genomic_DNA"/>
</dbReference>
<proteinExistence type="inferred from homology"/>
<dbReference type="SUPFAM" id="SSF51735">
    <property type="entry name" value="NAD(P)-binding Rossmann-fold domains"/>
    <property type="match status" value="1"/>
</dbReference>